<dbReference type="InterPro" id="IPR039694">
    <property type="entry name" value="WDR11"/>
</dbReference>
<dbReference type="GO" id="GO:0005737">
    <property type="term" value="C:cytoplasm"/>
    <property type="evidence" value="ECO:0007669"/>
    <property type="project" value="TreeGrafter"/>
</dbReference>
<evidence type="ECO:0000256" key="2">
    <source>
        <dbReference type="ARBA" id="ARBA00022737"/>
    </source>
</evidence>
<dbReference type="Proteomes" id="UP001234787">
    <property type="component" value="Unassembled WGS sequence"/>
</dbReference>
<dbReference type="PANTHER" id="PTHR14593:SF5">
    <property type="entry name" value="WD REPEAT-CONTAINING PROTEIN 11"/>
    <property type="match status" value="1"/>
</dbReference>
<reference evidence="5" key="1">
    <citation type="submission" date="2022-12" db="EMBL/GenBank/DDBJ databases">
        <title>Chromosome-Level Genome Assembly of Japanese Cedar (Cryptomeriajaponica D. Don).</title>
        <authorList>
            <person name="Fujino T."/>
            <person name="Yamaguchi K."/>
            <person name="Yokoyama T."/>
            <person name="Hamanaka T."/>
            <person name="Harazono Y."/>
            <person name="Kamada H."/>
            <person name="Kobayashi W."/>
            <person name="Ujino-Ihara T."/>
            <person name="Uchiyama K."/>
            <person name="Matsumoto A."/>
            <person name="Izuno A."/>
            <person name="Tsumura Y."/>
            <person name="Toyoda A."/>
            <person name="Shigenobu S."/>
            <person name="Moriguchi Y."/>
            <person name="Ueno S."/>
            <person name="Kasahara M."/>
        </authorList>
    </citation>
    <scope>NUCLEOTIDE SEQUENCE</scope>
</reference>
<gene>
    <name evidence="5" type="ORF">SUGI_1515940</name>
</gene>
<evidence type="ECO:0000313" key="5">
    <source>
        <dbReference type="EMBL" id="GLJ59617.1"/>
    </source>
</evidence>
<dbReference type="PANTHER" id="PTHR14593">
    <property type="entry name" value="WD REPEAT-CONTAINING PROTEIN 11"/>
    <property type="match status" value="1"/>
</dbReference>
<dbReference type="Gene3D" id="2.130.10.10">
    <property type="entry name" value="YVTN repeat-like/Quinoprotein amine dehydrogenase"/>
    <property type="match status" value="1"/>
</dbReference>
<sequence>MVALLSKKAPPPPPLRENFVVTNKTGELFHFSIAGNIVKEISKIPPETTMTKAVTAIAWKSDHVVLGRNDGNISVWDLSQKESRTVSTMRGSIKKIRFAPGKGNMKIIILFEDGADIWDARRLRLVSTVICPRGHFSKLKTPDWASSDRPCDFDLEWNSRGH</sequence>
<keyword evidence="2" id="KW-0677">Repeat</keyword>
<dbReference type="PROSITE" id="PS00678">
    <property type="entry name" value="WD_REPEATS_1"/>
    <property type="match status" value="1"/>
</dbReference>
<dbReference type="PROSITE" id="PS50082">
    <property type="entry name" value="WD_REPEATS_2"/>
    <property type="match status" value="1"/>
</dbReference>
<accession>A0AAD3RQD5</accession>
<dbReference type="InterPro" id="IPR015943">
    <property type="entry name" value="WD40/YVTN_repeat-like_dom_sf"/>
</dbReference>
<dbReference type="InterPro" id="IPR019775">
    <property type="entry name" value="WD40_repeat_CS"/>
</dbReference>
<keyword evidence="1 3" id="KW-0853">WD repeat</keyword>
<evidence type="ECO:0000313" key="6">
    <source>
        <dbReference type="Proteomes" id="UP001234787"/>
    </source>
</evidence>
<name>A0AAD3RQD5_CRYJA</name>
<protein>
    <recommendedName>
        <fullName evidence="4">WDR11 second beta-propeller domain-containing protein</fullName>
    </recommendedName>
</protein>
<proteinExistence type="predicted"/>
<dbReference type="Pfam" id="PF23752">
    <property type="entry name" value="Beta-prop_WDR11_2nd"/>
    <property type="match status" value="1"/>
</dbReference>
<dbReference type="InterPro" id="IPR001680">
    <property type="entry name" value="WD40_rpt"/>
</dbReference>
<dbReference type="EMBL" id="BSEH01001127">
    <property type="protein sequence ID" value="GLJ59617.1"/>
    <property type="molecule type" value="Genomic_DNA"/>
</dbReference>
<feature type="repeat" description="WD" evidence="3">
    <location>
        <begin position="47"/>
        <end position="86"/>
    </location>
</feature>
<dbReference type="SUPFAM" id="SSF50978">
    <property type="entry name" value="WD40 repeat-like"/>
    <property type="match status" value="1"/>
</dbReference>
<comment type="caution">
    <text evidence="5">The sequence shown here is derived from an EMBL/GenBank/DDBJ whole genome shotgun (WGS) entry which is preliminary data.</text>
</comment>
<organism evidence="5 6">
    <name type="scientific">Cryptomeria japonica</name>
    <name type="common">Japanese cedar</name>
    <name type="synonym">Cupressus japonica</name>
    <dbReference type="NCBI Taxonomy" id="3369"/>
    <lineage>
        <taxon>Eukaryota</taxon>
        <taxon>Viridiplantae</taxon>
        <taxon>Streptophyta</taxon>
        <taxon>Embryophyta</taxon>
        <taxon>Tracheophyta</taxon>
        <taxon>Spermatophyta</taxon>
        <taxon>Pinopsida</taxon>
        <taxon>Pinidae</taxon>
        <taxon>Conifers II</taxon>
        <taxon>Cupressales</taxon>
        <taxon>Cupressaceae</taxon>
        <taxon>Cryptomeria</taxon>
    </lineage>
</organism>
<evidence type="ECO:0000259" key="4">
    <source>
        <dbReference type="Pfam" id="PF23752"/>
    </source>
</evidence>
<evidence type="ECO:0000256" key="1">
    <source>
        <dbReference type="ARBA" id="ARBA00022574"/>
    </source>
</evidence>
<evidence type="ECO:0000256" key="3">
    <source>
        <dbReference type="PROSITE-ProRule" id="PRU00221"/>
    </source>
</evidence>
<feature type="domain" description="WDR11 second beta-propeller" evidence="4">
    <location>
        <begin position="17"/>
        <end position="113"/>
    </location>
</feature>
<dbReference type="AlphaFoldDB" id="A0AAD3RQD5"/>
<dbReference type="InterPro" id="IPR036322">
    <property type="entry name" value="WD40_repeat_dom_sf"/>
</dbReference>
<keyword evidence="6" id="KW-1185">Reference proteome</keyword>
<dbReference type="InterPro" id="IPR057853">
    <property type="entry name" value="Beta-prop_WDR11_2nd"/>
</dbReference>